<dbReference type="AlphaFoldDB" id="A0A6S6SAZ6"/>
<keyword evidence="1" id="KW-1133">Transmembrane helix</keyword>
<gene>
    <name evidence="2" type="ORF">HELGO_WM31556</name>
</gene>
<protein>
    <submittedName>
        <fullName evidence="2">Uncharacterized protein</fullName>
    </submittedName>
</protein>
<keyword evidence="1" id="KW-0472">Membrane</keyword>
<proteinExistence type="predicted"/>
<evidence type="ECO:0000313" key="2">
    <source>
        <dbReference type="EMBL" id="CAA6799798.1"/>
    </source>
</evidence>
<feature type="transmembrane region" description="Helical" evidence="1">
    <location>
        <begin position="21"/>
        <end position="44"/>
    </location>
</feature>
<organism evidence="2">
    <name type="scientific">uncultured Sulfurovum sp</name>
    <dbReference type="NCBI Taxonomy" id="269237"/>
    <lineage>
        <taxon>Bacteria</taxon>
        <taxon>Pseudomonadati</taxon>
        <taxon>Campylobacterota</taxon>
        <taxon>Epsilonproteobacteria</taxon>
        <taxon>Campylobacterales</taxon>
        <taxon>Sulfurovaceae</taxon>
        <taxon>Sulfurovum</taxon>
        <taxon>environmental samples</taxon>
    </lineage>
</organism>
<feature type="transmembrane region" description="Helical" evidence="1">
    <location>
        <begin position="79"/>
        <end position="106"/>
    </location>
</feature>
<evidence type="ECO:0000256" key="1">
    <source>
        <dbReference type="SAM" id="Phobius"/>
    </source>
</evidence>
<sequence>MLGIPVVDTASLTIRLIKFGVFVTFASLFFGYMDVGVSILISFFNSSFGGLGDVASINLGCVSSKLGLVSFLNSLLVQFYVVAGLVISAIGSLLTTKYVLLFFSFLMRI</sequence>
<reference evidence="2" key="1">
    <citation type="submission" date="2020-01" db="EMBL/GenBank/DDBJ databases">
        <authorList>
            <person name="Meier V. D."/>
            <person name="Meier V D."/>
        </authorList>
    </citation>
    <scope>NUCLEOTIDE SEQUENCE</scope>
    <source>
        <strain evidence="2">HLG_WM_MAG_03</strain>
    </source>
</reference>
<dbReference type="EMBL" id="CACVAR010000057">
    <property type="protein sequence ID" value="CAA6799798.1"/>
    <property type="molecule type" value="Genomic_DNA"/>
</dbReference>
<name>A0A6S6SAZ6_9BACT</name>
<accession>A0A6S6SAZ6</accession>
<keyword evidence="1" id="KW-0812">Transmembrane</keyword>